<evidence type="ECO:0000313" key="2">
    <source>
        <dbReference type="Proteomes" id="UP001065298"/>
    </source>
</evidence>
<keyword evidence="2" id="KW-1185">Reference proteome</keyword>
<evidence type="ECO:0000313" key="1">
    <source>
        <dbReference type="EMBL" id="KAI8669750.1"/>
    </source>
</evidence>
<proteinExistence type="predicted"/>
<accession>A0ACC0QXZ2</accession>
<dbReference type="Proteomes" id="UP001065298">
    <property type="component" value="Chromosome 5"/>
</dbReference>
<reference evidence="1" key="1">
    <citation type="submission" date="2022-06" db="EMBL/GenBank/DDBJ databases">
        <title>Fusarium solani species complex genomes reveal bases of compartmentalisation and animal pathogenesis.</title>
        <authorList>
            <person name="Tsai I.J."/>
        </authorList>
    </citation>
    <scope>NUCLEOTIDE SEQUENCE</scope>
    <source>
        <strain evidence="1">Fu6.1</strain>
    </source>
</reference>
<gene>
    <name evidence="1" type="ORF">NCS57_00791100</name>
</gene>
<comment type="caution">
    <text evidence="1">The sequence shown here is derived from an EMBL/GenBank/DDBJ whole genome shotgun (WGS) entry which is preliminary data.</text>
</comment>
<name>A0ACC0QXZ2_9HYPO</name>
<dbReference type="EMBL" id="CM046507">
    <property type="protein sequence ID" value="KAI8669750.1"/>
    <property type="molecule type" value="Genomic_DNA"/>
</dbReference>
<protein>
    <submittedName>
        <fullName evidence="1">Zn(2)-C6 fungal-type domain-containing protein</fullName>
    </submittedName>
</protein>
<sequence length="425" mass="47614">MKGWDCVVVGSAAPRDGLWPSCQNRKQDDAGRGVSGQPIRQLSPPPQAVESIFHTPVSQGIPDELASRTTSSRSPELEGPCSVHYTSYDFLEVSNRASLRVEDVTYLASQGCFNLPSRPALDIIVRQYFRLVHPLFPLLNEVEFCEILQGGVVPSPSAPKISLLLFQSFLFASCDFSKSTPLETIQSMGFVDCKQARSCFYRKAKLLYDLDAEASSLTLSQAALLLSRGSLSLNLIASQMDSVWLTIAITHAEIVGAHQYESSLSMHQSNENTLKRLWWCCIIQDRLASLCFGRRMQIDGTRFDVSSHRPLGIADLRDEIHHSQAFNATLKSHLIRLLEKFIHLCLVLSTLFHLTRAQVQPLPGDFNKTLTEIAAVKSQLREWYKDISHSLPHLINPQGGSPLIKDEGDFSTIKLYFNTVIIYYW</sequence>
<organism evidence="1 2">
    <name type="scientific">Fusarium keratoplasticum</name>
    <dbReference type="NCBI Taxonomy" id="1328300"/>
    <lineage>
        <taxon>Eukaryota</taxon>
        <taxon>Fungi</taxon>
        <taxon>Dikarya</taxon>
        <taxon>Ascomycota</taxon>
        <taxon>Pezizomycotina</taxon>
        <taxon>Sordariomycetes</taxon>
        <taxon>Hypocreomycetidae</taxon>
        <taxon>Hypocreales</taxon>
        <taxon>Nectriaceae</taxon>
        <taxon>Fusarium</taxon>
        <taxon>Fusarium solani species complex</taxon>
    </lineage>
</organism>